<comment type="caution">
    <text evidence="6">The sequence shown here is derived from an EMBL/GenBank/DDBJ whole genome shotgun (WGS) entry which is preliminary data.</text>
</comment>
<name>A0A916T2S5_9SPHN</name>
<feature type="domain" description="HTH lacI-type" evidence="5">
    <location>
        <begin position="6"/>
        <end position="60"/>
    </location>
</feature>
<organism evidence="6 7">
    <name type="scientific">Sphingomonas metalli</name>
    <dbReference type="NCBI Taxonomy" id="1779358"/>
    <lineage>
        <taxon>Bacteria</taxon>
        <taxon>Pseudomonadati</taxon>
        <taxon>Pseudomonadota</taxon>
        <taxon>Alphaproteobacteria</taxon>
        <taxon>Sphingomonadales</taxon>
        <taxon>Sphingomonadaceae</taxon>
        <taxon>Sphingomonas</taxon>
    </lineage>
</organism>
<keyword evidence="3" id="KW-0238">DNA-binding</keyword>
<evidence type="ECO:0000256" key="2">
    <source>
        <dbReference type="ARBA" id="ARBA00023015"/>
    </source>
</evidence>
<evidence type="ECO:0000256" key="4">
    <source>
        <dbReference type="ARBA" id="ARBA00023163"/>
    </source>
</evidence>
<evidence type="ECO:0000256" key="3">
    <source>
        <dbReference type="ARBA" id="ARBA00023125"/>
    </source>
</evidence>
<dbReference type="Gene3D" id="1.10.260.40">
    <property type="entry name" value="lambda repressor-like DNA-binding domains"/>
    <property type="match status" value="1"/>
</dbReference>
<dbReference type="SUPFAM" id="SSF47413">
    <property type="entry name" value="lambda repressor-like DNA-binding domains"/>
    <property type="match status" value="1"/>
</dbReference>
<dbReference type="CDD" id="cd06267">
    <property type="entry name" value="PBP1_LacI_sugar_binding-like"/>
    <property type="match status" value="1"/>
</dbReference>
<dbReference type="InterPro" id="IPR046335">
    <property type="entry name" value="LacI/GalR-like_sensor"/>
</dbReference>
<proteinExistence type="predicted"/>
<dbReference type="AlphaFoldDB" id="A0A916T2S5"/>
<keyword evidence="7" id="KW-1185">Reference proteome</keyword>
<dbReference type="Pfam" id="PF13377">
    <property type="entry name" value="Peripla_BP_3"/>
    <property type="match status" value="1"/>
</dbReference>
<keyword evidence="1" id="KW-0678">Repressor</keyword>
<evidence type="ECO:0000259" key="5">
    <source>
        <dbReference type="PROSITE" id="PS50932"/>
    </source>
</evidence>
<keyword evidence="4" id="KW-0804">Transcription</keyword>
<evidence type="ECO:0000256" key="1">
    <source>
        <dbReference type="ARBA" id="ARBA00022491"/>
    </source>
</evidence>
<protein>
    <submittedName>
        <fullName evidence="6">LacI family transcriptional regulator</fullName>
    </submittedName>
</protein>
<evidence type="ECO:0000313" key="6">
    <source>
        <dbReference type="EMBL" id="GGB29609.1"/>
    </source>
</evidence>
<dbReference type="Gene3D" id="3.40.50.2300">
    <property type="match status" value="2"/>
</dbReference>
<dbReference type="PROSITE" id="PS00356">
    <property type="entry name" value="HTH_LACI_1"/>
    <property type="match status" value="1"/>
</dbReference>
<dbReference type="InterPro" id="IPR000843">
    <property type="entry name" value="HTH_LacI"/>
</dbReference>
<dbReference type="Pfam" id="PF00356">
    <property type="entry name" value="LacI"/>
    <property type="match status" value="1"/>
</dbReference>
<dbReference type="GO" id="GO:0003700">
    <property type="term" value="F:DNA-binding transcription factor activity"/>
    <property type="evidence" value="ECO:0007669"/>
    <property type="project" value="TreeGrafter"/>
</dbReference>
<dbReference type="InterPro" id="IPR028082">
    <property type="entry name" value="Peripla_BP_I"/>
</dbReference>
<dbReference type="PANTHER" id="PTHR30146:SF151">
    <property type="entry name" value="HTH-TYPE TRANSCRIPTIONAL REPRESSOR CYTR"/>
    <property type="match status" value="1"/>
</dbReference>
<keyword evidence="2" id="KW-0805">Transcription regulation</keyword>
<accession>A0A916T2S5</accession>
<dbReference type="EMBL" id="BMIH01000002">
    <property type="protein sequence ID" value="GGB29609.1"/>
    <property type="molecule type" value="Genomic_DNA"/>
</dbReference>
<evidence type="ECO:0000313" key="7">
    <source>
        <dbReference type="Proteomes" id="UP000623067"/>
    </source>
</evidence>
<reference evidence="6" key="1">
    <citation type="journal article" date="2014" name="Int. J. Syst. Evol. Microbiol.">
        <title>Complete genome sequence of Corynebacterium casei LMG S-19264T (=DSM 44701T), isolated from a smear-ripened cheese.</title>
        <authorList>
            <consortium name="US DOE Joint Genome Institute (JGI-PGF)"/>
            <person name="Walter F."/>
            <person name="Albersmeier A."/>
            <person name="Kalinowski J."/>
            <person name="Ruckert C."/>
        </authorList>
    </citation>
    <scope>NUCLEOTIDE SEQUENCE</scope>
    <source>
        <strain evidence="6">CGMCC 1.15330</strain>
    </source>
</reference>
<dbReference type="SUPFAM" id="SSF53822">
    <property type="entry name" value="Periplasmic binding protein-like I"/>
    <property type="match status" value="1"/>
</dbReference>
<dbReference type="Proteomes" id="UP000623067">
    <property type="component" value="Unassembled WGS sequence"/>
</dbReference>
<dbReference type="RefSeq" id="WP_188658512.1">
    <property type="nucleotide sequence ID" value="NZ_BMIH01000002.1"/>
</dbReference>
<reference evidence="6" key="2">
    <citation type="submission" date="2020-09" db="EMBL/GenBank/DDBJ databases">
        <authorList>
            <person name="Sun Q."/>
            <person name="Zhou Y."/>
        </authorList>
    </citation>
    <scope>NUCLEOTIDE SEQUENCE</scope>
    <source>
        <strain evidence="6">CGMCC 1.15330</strain>
    </source>
</reference>
<dbReference type="SMART" id="SM00354">
    <property type="entry name" value="HTH_LACI"/>
    <property type="match status" value="1"/>
</dbReference>
<dbReference type="PANTHER" id="PTHR30146">
    <property type="entry name" value="LACI-RELATED TRANSCRIPTIONAL REPRESSOR"/>
    <property type="match status" value="1"/>
</dbReference>
<dbReference type="CDD" id="cd01392">
    <property type="entry name" value="HTH_LacI"/>
    <property type="match status" value="1"/>
</dbReference>
<dbReference type="PROSITE" id="PS50932">
    <property type="entry name" value="HTH_LACI_2"/>
    <property type="match status" value="1"/>
</dbReference>
<dbReference type="GO" id="GO:0000976">
    <property type="term" value="F:transcription cis-regulatory region binding"/>
    <property type="evidence" value="ECO:0007669"/>
    <property type="project" value="TreeGrafter"/>
</dbReference>
<sequence>MKGRSATIRDVARHAAVSVASVSRALNGLNSVHPETRARVVASAKTLGYVPHAGARSLSMARTHAIGVVLPDLHGEFFSEIVRGMDRETGARGYHLLLSNMHADAELAAQAMRSMRGRVDGLIVMAPQLDATGLDEALPPGVPAVLVNARDPGGHAGMRIDNAAGIDALVAHLVGSGRRDLVHIAGPAGNIDGDERRASFAAAMARHAPDRPVRIVAGNFREEGGQQAVAALLREDAAFDAIVAANDMMALGALTALRTAGVDAPGAVAVTGFDDIPLARYLGLTTVRLHLAEMGARAVARLVDTLEGAEDARTLELVTPELVVRTTTPDRTSP</sequence>
<dbReference type="InterPro" id="IPR010982">
    <property type="entry name" value="Lambda_DNA-bd_dom_sf"/>
</dbReference>
<gene>
    <name evidence="6" type="ORF">GCM10011380_18940</name>
</gene>